<dbReference type="GO" id="GO:0080153">
    <property type="term" value="P:negative regulation of reductive pentose-phosphate cycle"/>
    <property type="evidence" value="ECO:0007669"/>
    <property type="project" value="TreeGrafter"/>
</dbReference>
<keyword evidence="4" id="KW-1185">Reference proteome</keyword>
<dbReference type="SMART" id="SM01093">
    <property type="entry name" value="CP12"/>
    <property type="match status" value="1"/>
</dbReference>
<dbReference type="Proteomes" id="UP001177003">
    <property type="component" value="Chromosome 2"/>
</dbReference>
<feature type="disulfide bond" evidence="1">
    <location>
        <begin position="122"/>
        <end position="131"/>
    </location>
</feature>
<gene>
    <name evidence="3" type="ORF">LSALG_LOCUS13999</name>
</gene>
<dbReference type="GO" id="GO:0009507">
    <property type="term" value="C:chloroplast"/>
    <property type="evidence" value="ECO:0007669"/>
    <property type="project" value="TreeGrafter"/>
</dbReference>
<protein>
    <recommendedName>
        <fullName evidence="2">CP12 domain-containing protein</fullName>
    </recommendedName>
</protein>
<dbReference type="AlphaFoldDB" id="A0AA36DX46"/>
<dbReference type="InterPro" id="IPR039314">
    <property type="entry name" value="CP12-like"/>
</dbReference>
<name>A0AA36DX46_LACSI</name>
<evidence type="ECO:0000313" key="3">
    <source>
        <dbReference type="EMBL" id="CAI9273882.1"/>
    </source>
</evidence>
<feature type="disulfide bond" evidence="1">
    <location>
        <begin position="81"/>
        <end position="90"/>
    </location>
</feature>
<sequence>MATFSTSFVGSITDVNNVRSSLFVHKLADPSFYFSGQKMQLAAVSTVVAMGGGARFKGTHDREMKLTEMIENKVTEAKEVCAGHEGSDECKVAWDEVEEISQAKAHLRVKLEHEEDPLESFCSGNPETDECSIYDD</sequence>
<dbReference type="Pfam" id="PF02672">
    <property type="entry name" value="CP12"/>
    <property type="match status" value="1"/>
</dbReference>
<dbReference type="EMBL" id="OX465078">
    <property type="protein sequence ID" value="CAI9273882.1"/>
    <property type="molecule type" value="Genomic_DNA"/>
</dbReference>
<organism evidence="3 4">
    <name type="scientific">Lactuca saligna</name>
    <name type="common">Willowleaf lettuce</name>
    <dbReference type="NCBI Taxonomy" id="75948"/>
    <lineage>
        <taxon>Eukaryota</taxon>
        <taxon>Viridiplantae</taxon>
        <taxon>Streptophyta</taxon>
        <taxon>Embryophyta</taxon>
        <taxon>Tracheophyta</taxon>
        <taxon>Spermatophyta</taxon>
        <taxon>Magnoliopsida</taxon>
        <taxon>eudicotyledons</taxon>
        <taxon>Gunneridae</taxon>
        <taxon>Pentapetalae</taxon>
        <taxon>asterids</taxon>
        <taxon>campanulids</taxon>
        <taxon>Asterales</taxon>
        <taxon>Asteraceae</taxon>
        <taxon>Cichorioideae</taxon>
        <taxon>Cichorieae</taxon>
        <taxon>Lactucinae</taxon>
        <taxon>Lactuca</taxon>
    </lineage>
</organism>
<dbReference type="PANTHER" id="PTHR33921">
    <property type="entry name" value="CALVIN CYCLE PROTEIN CP12-2, CHLOROPLASTIC"/>
    <property type="match status" value="1"/>
</dbReference>
<evidence type="ECO:0000313" key="4">
    <source>
        <dbReference type="Proteomes" id="UP001177003"/>
    </source>
</evidence>
<reference evidence="3" key="1">
    <citation type="submission" date="2023-04" db="EMBL/GenBank/DDBJ databases">
        <authorList>
            <person name="Vijverberg K."/>
            <person name="Xiong W."/>
            <person name="Schranz E."/>
        </authorList>
    </citation>
    <scope>NUCLEOTIDE SEQUENCE</scope>
</reference>
<feature type="domain" description="CP12" evidence="2">
    <location>
        <begin position="66"/>
        <end position="136"/>
    </location>
</feature>
<accession>A0AA36DX46</accession>
<proteinExistence type="predicted"/>
<dbReference type="PANTHER" id="PTHR33921:SF16">
    <property type="entry name" value="CALVIN CYCLE PROTEIN CP12-3, CHLOROPLASTIC"/>
    <property type="match status" value="1"/>
</dbReference>
<evidence type="ECO:0000256" key="1">
    <source>
        <dbReference type="PIRSR" id="PIRSR639314-50"/>
    </source>
</evidence>
<dbReference type="InterPro" id="IPR003823">
    <property type="entry name" value="CP12_dom"/>
</dbReference>
<keyword evidence="1" id="KW-1015">Disulfide bond</keyword>
<evidence type="ECO:0000259" key="2">
    <source>
        <dbReference type="SMART" id="SM01093"/>
    </source>
</evidence>